<name>D1PXT4_9BACT</name>
<evidence type="ECO:0000313" key="5">
    <source>
        <dbReference type="EMBL" id="EFA43755.1"/>
    </source>
</evidence>
<dbReference type="SUPFAM" id="SSF53659">
    <property type="entry name" value="Isocitrate/Isopropylmalate dehydrogenase-like"/>
    <property type="match status" value="1"/>
</dbReference>
<proteinExistence type="predicted"/>
<dbReference type="HOGENOM" id="CLU_040168_4_0_10"/>
<protein>
    <submittedName>
        <fullName evidence="5">Pyridoxal phosphate biosynthetic protein PdxA</fullName>
        <ecNumber evidence="5">1.1.1.262</ecNumber>
    </submittedName>
</protein>
<dbReference type="Pfam" id="PF04166">
    <property type="entry name" value="PdxA"/>
    <property type="match status" value="1"/>
</dbReference>
<dbReference type="OrthoDB" id="9801783at2"/>
<keyword evidence="2 5" id="KW-0560">Oxidoreductase</keyword>
<evidence type="ECO:0000256" key="2">
    <source>
        <dbReference type="ARBA" id="ARBA00023002"/>
    </source>
</evidence>
<keyword evidence="3" id="KW-0520">NAD</keyword>
<evidence type="ECO:0000256" key="3">
    <source>
        <dbReference type="ARBA" id="ARBA00023027"/>
    </source>
</evidence>
<evidence type="ECO:0000256" key="4">
    <source>
        <dbReference type="SAM" id="MobiDB-lite"/>
    </source>
</evidence>
<dbReference type="Proteomes" id="UP000003160">
    <property type="component" value="Unassembled WGS sequence"/>
</dbReference>
<dbReference type="InterPro" id="IPR005255">
    <property type="entry name" value="PdxA_fam"/>
</dbReference>
<keyword evidence="1" id="KW-0479">Metal-binding</keyword>
<dbReference type="Gene3D" id="3.40.718.10">
    <property type="entry name" value="Isopropylmalate Dehydrogenase"/>
    <property type="match status" value="1"/>
</dbReference>
<sequence length="374" mass="41708">MNNRKIRVGITHGDTNGIGYELIFRAFENPDILEICTPVIYGSPKVAAYHRNALGIEANFSIINSSEEIEDGRVNMLPVFDEEIKVELGVPSEEANRAAARALDRAITDYKEELIDVMVTCPVNNNHFVVDGYTIPDNAKYIESSIGEGRQGIDILMNKWMRVALMTDQIALKEVAECITVEGVIQKVAAFFATLRRDMRISNPRIAVLALNPNHCEERPGKEETEVIIPAVQKLADAGVCVFGPYQANGFFGNGDYCAFDGVLAMYHDQGLVPLKALDPENNIHYLGGLPLVSTAVDVTPRYDIAGQGKANETALLHAIYHAIDGFRNRNNYDAPLAHPLPKLYHERRDDSDKVRFSIPKKHDNAYKERQKKQ</sequence>
<reference evidence="5 6" key="1">
    <citation type="submission" date="2009-10" db="EMBL/GenBank/DDBJ databases">
        <authorList>
            <person name="Qin X."/>
            <person name="Bachman B."/>
            <person name="Battles P."/>
            <person name="Bell A."/>
            <person name="Bess C."/>
            <person name="Bickham C."/>
            <person name="Chaboub L."/>
            <person name="Chen D."/>
            <person name="Coyle M."/>
            <person name="Deiros D.R."/>
            <person name="Dinh H."/>
            <person name="Forbes L."/>
            <person name="Fowler G."/>
            <person name="Francisco L."/>
            <person name="Fu Q."/>
            <person name="Gubbala S."/>
            <person name="Hale W."/>
            <person name="Han Y."/>
            <person name="Hemphill L."/>
            <person name="Highlander S.K."/>
            <person name="Hirani K."/>
            <person name="Hogues M."/>
            <person name="Jackson L."/>
            <person name="Jakkamsetti A."/>
            <person name="Javaid M."/>
            <person name="Jiang H."/>
            <person name="Korchina V."/>
            <person name="Kovar C."/>
            <person name="Lara F."/>
            <person name="Lee S."/>
            <person name="Mata R."/>
            <person name="Mathew T."/>
            <person name="Moen C."/>
            <person name="Morales K."/>
            <person name="Munidasa M."/>
            <person name="Nazareth L."/>
            <person name="Ngo R."/>
            <person name="Nguyen L."/>
            <person name="Okwuonu G."/>
            <person name="Ongeri F."/>
            <person name="Patil S."/>
            <person name="Petrosino J."/>
            <person name="Pham C."/>
            <person name="Pham P."/>
            <person name="Pu L.-L."/>
            <person name="Puazo M."/>
            <person name="Raj R."/>
            <person name="Reid J."/>
            <person name="Rouhana J."/>
            <person name="Saada N."/>
            <person name="Shang Y."/>
            <person name="Simmons D."/>
            <person name="Thornton R."/>
            <person name="Warren J."/>
            <person name="Weissenberger G."/>
            <person name="Zhang J."/>
            <person name="Zhang L."/>
            <person name="Zhou C."/>
            <person name="Zhu D."/>
            <person name="Muzny D."/>
            <person name="Worley K."/>
            <person name="Gibbs R."/>
        </authorList>
    </citation>
    <scope>NUCLEOTIDE SEQUENCE [LARGE SCALE GENOMIC DNA]</scope>
    <source>
        <strain evidence="5 6">DSM 17361</strain>
    </source>
</reference>
<gene>
    <name evidence="5" type="primary">pdxA</name>
    <name evidence="5" type="ORF">HMPREF0645_1769</name>
</gene>
<comment type="caution">
    <text evidence="5">The sequence shown here is derived from an EMBL/GenBank/DDBJ whole genome shotgun (WGS) entry which is preliminary data.</text>
</comment>
<feature type="region of interest" description="Disordered" evidence="4">
    <location>
        <begin position="350"/>
        <end position="374"/>
    </location>
</feature>
<dbReference type="GO" id="GO:0046872">
    <property type="term" value="F:metal ion binding"/>
    <property type="evidence" value="ECO:0007669"/>
    <property type="project" value="UniProtKB-KW"/>
</dbReference>
<evidence type="ECO:0000256" key="1">
    <source>
        <dbReference type="ARBA" id="ARBA00022723"/>
    </source>
</evidence>
<dbReference type="eggNOG" id="COG1995">
    <property type="taxonomic scope" value="Bacteria"/>
</dbReference>
<dbReference type="GO" id="GO:0051287">
    <property type="term" value="F:NAD binding"/>
    <property type="evidence" value="ECO:0007669"/>
    <property type="project" value="InterPro"/>
</dbReference>
<dbReference type="AlphaFoldDB" id="D1PXT4"/>
<dbReference type="EC" id="1.1.1.262" evidence="5"/>
<dbReference type="EMBL" id="ACKS01000072">
    <property type="protein sequence ID" value="EFA43755.1"/>
    <property type="molecule type" value="Genomic_DNA"/>
</dbReference>
<evidence type="ECO:0000313" key="6">
    <source>
        <dbReference type="Proteomes" id="UP000003160"/>
    </source>
</evidence>
<dbReference type="PANTHER" id="PTHR30004">
    <property type="entry name" value="4-HYDROXYTHREONINE-4-PHOSPHATE DEHYDROGENASE"/>
    <property type="match status" value="1"/>
</dbReference>
<organism evidence="5 6">
    <name type="scientific">Hallella bergensis DSM 17361</name>
    <dbReference type="NCBI Taxonomy" id="585502"/>
    <lineage>
        <taxon>Bacteria</taxon>
        <taxon>Pseudomonadati</taxon>
        <taxon>Bacteroidota</taxon>
        <taxon>Bacteroidia</taxon>
        <taxon>Bacteroidales</taxon>
        <taxon>Prevotellaceae</taxon>
        <taxon>Hallella</taxon>
    </lineage>
</organism>
<accession>D1PXT4</accession>
<dbReference type="RefSeq" id="WP_007173872.1">
    <property type="nucleotide sequence ID" value="NZ_GG704781.1"/>
</dbReference>
<keyword evidence="6" id="KW-1185">Reference proteome</keyword>
<dbReference type="PANTHER" id="PTHR30004:SF6">
    <property type="entry name" value="D-THREONATE 4-PHOSPHATE DEHYDROGENASE"/>
    <property type="match status" value="1"/>
</dbReference>
<dbReference type="GO" id="GO:0050570">
    <property type="term" value="F:4-hydroxythreonine-4-phosphate dehydrogenase activity"/>
    <property type="evidence" value="ECO:0007669"/>
    <property type="project" value="UniProtKB-EC"/>
</dbReference>